<comment type="caution">
    <text evidence="4">Lacks conserved residue(s) required for the propagation of feature annotation.</text>
</comment>
<dbReference type="OrthoDB" id="9807767at2"/>
<evidence type="ECO:0000313" key="6">
    <source>
        <dbReference type="Proteomes" id="UP000244223"/>
    </source>
</evidence>
<dbReference type="Gene3D" id="3.90.950.10">
    <property type="match status" value="1"/>
</dbReference>
<dbReference type="NCBIfam" id="TIGR00172">
    <property type="entry name" value="maf"/>
    <property type="match status" value="1"/>
</dbReference>
<feature type="active site" description="Proton acceptor" evidence="4">
    <location>
        <position position="69"/>
    </location>
</feature>
<evidence type="ECO:0000313" key="5">
    <source>
        <dbReference type="EMBL" id="PTQ87236.1"/>
    </source>
</evidence>
<evidence type="ECO:0000256" key="4">
    <source>
        <dbReference type="HAMAP-Rule" id="MF_00528"/>
    </source>
</evidence>
<feature type="site" description="Important for substrate specificity" evidence="4">
    <location>
        <position position="70"/>
    </location>
</feature>
<dbReference type="SUPFAM" id="SSF52972">
    <property type="entry name" value="ITPase-like"/>
    <property type="match status" value="1"/>
</dbReference>
<comment type="cofactor">
    <cofactor evidence="1 4">
        <name>a divalent metal cation</name>
        <dbReference type="ChEBI" id="CHEBI:60240"/>
    </cofactor>
</comment>
<proteinExistence type="inferred from homology"/>
<name>A0A2T5ITM9_9GAMM</name>
<sequence length="189" mass="21030">MLYLASTSPRRRDLLNQLGLEFQVLSVHVDESVQPHELASHYVERLARAKAHAGFQQRQSASDLVLAADTTVVLDGHIIGKPENYAQARDLWQQMSGRAHQVLTGIALANQQAMRSQVVSTEVYFKPLCEAEMHAYWHTGEPQDKAGGYGIQGRGALFVQKIIGSYSNVVGLPLVETAQLLTEFDYPIW</sequence>
<comment type="subcellular location">
    <subcellularLocation>
        <location evidence="4">Cytoplasm</location>
    </subcellularLocation>
</comment>
<evidence type="ECO:0000256" key="1">
    <source>
        <dbReference type="ARBA" id="ARBA00001968"/>
    </source>
</evidence>
<dbReference type="Proteomes" id="UP000244223">
    <property type="component" value="Unassembled WGS sequence"/>
</dbReference>
<dbReference type="EMBL" id="QAON01000020">
    <property type="protein sequence ID" value="PTQ87236.1"/>
    <property type="molecule type" value="Genomic_DNA"/>
</dbReference>
<organism evidence="5 6">
    <name type="scientific">Agitococcus lubricus</name>
    <dbReference type="NCBI Taxonomy" id="1077255"/>
    <lineage>
        <taxon>Bacteria</taxon>
        <taxon>Pseudomonadati</taxon>
        <taxon>Pseudomonadota</taxon>
        <taxon>Gammaproteobacteria</taxon>
        <taxon>Moraxellales</taxon>
        <taxon>Moraxellaceae</taxon>
        <taxon>Agitococcus</taxon>
    </lineage>
</organism>
<comment type="function">
    <text evidence="4">Nucleoside triphosphate pyrophosphatase that hydrolyzes dTTP and UTP. May have a dual role in cell division arrest and in preventing the incorporation of modified nucleotides into cellular nucleic acids.</text>
</comment>
<comment type="catalytic activity">
    <reaction evidence="4">
        <text>UTP + H2O = UMP + diphosphate + H(+)</text>
        <dbReference type="Rhea" id="RHEA:29395"/>
        <dbReference type="ChEBI" id="CHEBI:15377"/>
        <dbReference type="ChEBI" id="CHEBI:15378"/>
        <dbReference type="ChEBI" id="CHEBI:33019"/>
        <dbReference type="ChEBI" id="CHEBI:46398"/>
        <dbReference type="ChEBI" id="CHEBI:57865"/>
        <dbReference type="EC" id="3.6.1.9"/>
    </reaction>
</comment>
<dbReference type="EC" id="3.6.1.9" evidence="4"/>
<dbReference type="GO" id="GO:0036218">
    <property type="term" value="F:dTTP diphosphatase activity"/>
    <property type="evidence" value="ECO:0007669"/>
    <property type="project" value="RHEA"/>
</dbReference>
<dbReference type="CDD" id="cd00555">
    <property type="entry name" value="Maf"/>
    <property type="match status" value="1"/>
</dbReference>
<gene>
    <name evidence="5" type="ORF">C8N29_12042</name>
</gene>
<dbReference type="HAMAP" id="MF_00528">
    <property type="entry name" value="Maf"/>
    <property type="match status" value="1"/>
</dbReference>
<dbReference type="GO" id="GO:0036221">
    <property type="term" value="F:UTP diphosphatase activity"/>
    <property type="evidence" value="ECO:0007669"/>
    <property type="project" value="RHEA"/>
</dbReference>
<keyword evidence="6" id="KW-1185">Reference proteome</keyword>
<comment type="caution">
    <text evidence="5">The sequence shown here is derived from an EMBL/GenBank/DDBJ whole genome shotgun (WGS) entry which is preliminary data.</text>
</comment>
<evidence type="ECO:0000256" key="3">
    <source>
        <dbReference type="ARBA" id="ARBA00023080"/>
    </source>
</evidence>
<feature type="site" description="Important for substrate specificity" evidence="4">
    <location>
        <position position="152"/>
    </location>
</feature>
<dbReference type="AlphaFoldDB" id="A0A2T5ITM9"/>
<dbReference type="InterPro" id="IPR003697">
    <property type="entry name" value="Maf-like"/>
</dbReference>
<dbReference type="PANTHER" id="PTHR43213">
    <property type="entry name" value="BIFUNCTIONAL DTTP/UTP PYROPHOSPHATASE/METHYLTRANSFERASE PROTEIN-RELATED"/>
    <property type="match status" value="1"/>
</dbReference>
<evidence type="ECO:0000256" key="2">
    <source>
        <dbReference type="ARBA" id="ARBA00022801"/>
    </source>
</evidence>
<dbReference type="PANTHER" id="PTHR43213:SF5">
    <property type="entry name" value="BIFUNCTIONAL DTTP_UTP PYROPHOSPHATASE_METHYLTRANSFERASE PROTEIN-RELATED"/>
    <property type="match status" value="1"/>
</dbReference>
<dbReference type="RefSeq" id="WP_107866843.1">
    <property type="nucleotide sequence ID" value="NZ_QAON01000020.1"/>
</dbReference>
<comment type="similarity">
    <text evidence="4">Belongs to the Maf family. YhdE subfamily.</text>
</comment>
<dbReference type="PIRSF" id="PIRSF006305">
    <property type="entry name" value="Maf"/>
    <property type="match status" value="1"/>
</dbReference>
<protein>
    <recommendedName>
        <fullName evidence="4">dTTP/UTP pyrophosphatase</fullName>
        <shortName evidence="4">dTTPase/UTPase</shortName>
        <ecNumber evidence="4">3.6.1.9</ecNumber>
    </recommendedName>
    <alternativeName>
        <fullName evidence="4">Nucleoside triphosphate pyrophosphatase</fullName>
    </alternativeName>
    <alternativeName>
        <fullName evidence="4">Nucleotide pyrophosphatase</fullName>
        <shortName evidence="4">Nucleotide PPase</shortName>
    </alternativeName>
</protein>
<keyword evidence="4" id="KW-0963">Cytoplasm</keyword>
<comment type="catalytic activity">
    <reaction evidence="4">
        <text>dTTP + H2O = dTMP + diphosphate + H(+)</text>
        <dbReference type="Rhea" id="RHEA:28534"/>
        <dbReference type="ChEBI" id="CHEBI:15377"/>
        <dbReference type="ChEBI" id="CHEBI:15378"/>
        <dbReference type="ChEBI" id="CHEBI:33019"/>
        <dbReference type="ChEBI" id="CHEBI:37568"/>
        <dbReference type="ChEBI" id="CHEBI:63528"/>
        <dbReference type="EC" id="3.6.1.9"/>
    </reaction>
</comment>
<keyword evidence="2 4" id="KW-0378">Hydrolase</keyword>
<keyword evidence="3 4" id="KW-0546">Nucleotide metabolism</keyword>
<feature type="site" description="Important for substrate specificity" evidence="4">
    <location>
        <position position="10"/>
    </location>
</feature>
<accession>A0A2T5ITM9</accession>
<reference evidence="5 6" key="1">
    <citation type="submission" date="2018-04" db="EMBL/GenBank/DDBJ databases">
        <title>Genomic Encyclopedia of Archaeal and Bacterial Type Strains, Phase II (KMG-II): from individual species to whole genera.</title>
        <authorList>
            <person name="Goeker M."/>
        </authorList>
    </citation>
    <scope>NUCLEOTIDE SEQUENCE [LARGE SCALE GENOMIC DNA]</scope>
    <source>
        <strain evidence="5 6">DSM 5822</strain>
    </source>
</reference>
<dbReference type="GO" id="GO:0005737">
    <property type="term" value="C:cytoplasm"/>
    <property type="evidence" value="ECO:0007669"/>
    <property type="project" value="UniProtKB-SubCell"/>
</dbReference>
<dbReference type="InterPro" id="IPR029001">
    <property type="entry name" value="ITPase-like_fam"/>
</dbReference>
<dbReference type="GO" id="GO:0009117">
    <property type="term" value="P:nucleotide metabolic process"/>
    <property type="evidence" value="ECO:0007669"/>
    <property type="project" value="UniProtKB-KW"/>
</dbReference>
<dbReference type="Pfam" id="PF02545">
    <property type="entry name" value="Maf"/>
    <property type="match status" value="1"/>
</dbReference>